<accession>A0AAV4SIT4</accession>
<organism evidence="5 6">
    <name type="scientific">Caerostris extrusa</name>
    <name type="common">Bark spider</name>
    <name type="synonym">Caerostris bankana</name>
    <dbReference type="NCBI Taxonomy" id="172846"/>
    <lineage>
        <taxon>Eukaryota</taxon>
        <taxon>Metazoa</taxon>
        <taxon>Ecdysozoa</taxon>
        <taxon>Arthropoda</taxon>
        <taxon>Chelicerata</taxon>
        <taxon>Arachnida</taxon>
        <taxon>Araneae</taxon>
        <taxon>Araneomorphae</taxon>
        <taxon>Entelegynae</taxon>
        <taxon>Araneoidea</taxon>
        <taxon>Araneidae</taxon>
        <taxon>Caerostris</taxon>
    </lineage>
</organism>
<dbReference type="EMBL" id="BPLR01009505">
    <property type="protein sequence ID" value="GIY32405.1"/>
    <property type="molecule type" value="Genomic_DNA"/>
</dbReference>
<evidence type="ECO:0000256" key="3">
    <source>
        <dbReference type="ARBA" id="ARBA00023242"/>
    </source>
</evidence>
<evidence type="ECO:0000256" key="4">
    <source>
        <dbReference type="SAM" id="MobiDB-lite"/>
    </source>
</evidence>
<feature type="compositionally biased region" description="Basic and acidic residues" evidence="4">
    <location>
        <begin position="108"/>
        <end position="121"/>
    </location>
</feature>
<reference evidence="5 6" key="1">
    <citation type="submission" date="2021-06" db="EMBL/GenBank/DDBJ databases">
        <title>Caerostris extrusa draft genome.</title>
        <authorList>
            <person name="Kono N."/>
            <person name="Arakawa K."/>
        </authorList>
    </citation>
    <scope>NUCLEOTIDE SEQUENCE [LARGE SCALE GENOMIC DNA]</scope>
</reference>
<comment type="similarity">
    <text evidence="2">Belongs to the ESS2 family.</text>
</comment>
<keyword evidence="6" id="KW-1185">Reference proteome</keyword>
<feature type="compositionally biased region" description="Basic residues" evidence="4">
    <location>
        <begin position="406"/>
        <end position="416"/>
    </location>
</feature>
<comment type="caution">
    <text evidence="5">The sequence shown here is derived from an EMBL/GenBank/DDBJ whole genome shotgun (WGS) entry which is preliminary data.</text>
</comment>
<sequence>MEVMKVSESPNCQSVISYTNSKIHSQKKTKKILTEEEYTEKMEKIITRDFFPDLPKLKAQNAYLDAMAKGDIARIQEIQMAYRLTDSTRSKMQSERSTVFTPATFETPDIKQMDSPSRTEETEISQSAPTGIKEKSLDQFLNNTTSEDNASFQVVMERSEHAHKQKYPWLYKDEETESKKVTDMLSLPTAAIEFKKPELAMWTYKNKNALMYVPDGVELTPEERLALGRKQIKHKNTHFEGGAPFAGDSDCGRLLFLMGKKSFSTGQWLWGVNDTPLMTWGEIEGTPFRLDGGDTPLPQNLSGQQFKIPQPSARERIAHSLADKVAKKHRKNPSGKSPYPVRSPSCSPMTTQERLLSMSPAARRLACAKLGVQWGSDRALRASYSPSPVRKPSTPLLTPSPVPSSKPKRHKASDFF</sequence>
<dbReference type="Pfam" id="PF09751">
    <property type="entry name" value="Es2"/>
    <property type="match status" value="2"/>
</dbReference>
<dbReference type="Proteomes" id="UP001054945">
    <property type="component" value="Unassembled WGS sequence"/>
</dbReference>
<dbReference type="PANTHER" id="PTHR12940:SF0">
    <property type="entry name" value="SPLICING FACTOR ESS-2 HOMOLOG"/>
    <property type="match status" value="1"/>
</dbReference>
<evidence type="ECO:0000256" key="2">
    <source>
        <dbReference type="ARBA" id="ARBA00009072"/>
    </source>
</evidence>
<evidence type="ECO:0000256" key="1">
    <source>
        <dbReference type="ARBA" id="ARBA00004123"/>
    </source>
</evidence>
<proteinExistence type="inferred from homology"/>
<protein>
    <submittedName>
        <fullName evidence="5">Splicing factor ESS-2 homolog</fullName>
    </submittedName>
</protein>
<feature type="region of interest" description="Disordered" evidence="4">
    <location>
        <begin position="382"/>
        <end position="416"/>
    </location>
</feature>
<feature type="region of interest" description="Disordered" evidence="4">
    <location>
        <begin position="108"/>
        <end position="131"/>
    </location>
</feature>
<evidence type="ECO:0000313" key="5">
    <source>
        <dbReference type="EMBL" id="GIY32405.1"/>
    </source>
</evidence>
<dbReference type="InterPro" id="IPR019148">
    <property type="entry name" value="Nuclear_protein_DGCR14_ESS-2"/>
</dbReference>
<evidence type="ECO:0000313" key="6">
    <source>
        <dbReference type="Proteomes" id="UP001054945"/>
    </source>
</evidence>
<dbReference type="PANTHER" id="PTHR12940">
    <property type="entry name" value="ES-2 PROTEIN - RELATED"/>
    <property type="match status" value="1"/>
</dbReference>
<dbReference type="GO" id="GO:0071013">
    <property type="term" value="C:catalytic step 2 spliceosome"/>
    <property type="evidence" value="ECO:0007669"/>
    <property type="project" value="TreeGrafter"/>
</dbReference>
<keyword evidence="3" id="KW-0539">Nucleus</keyword>
<dbReference type="AlphaFoldDB" id="A0AAV4SIT4"/>
<gene>
    <name evidence="5" type="primary">Es2</name>
    <name evidence="5" type="ORF">CEXT_345061</name>
</gene>
<feature type="region of interest" description="Disordered" evidence="4">
    <location>
        <begin position="324"/>
        <end position="351"/>
    </location>
</feature>
<name>A0AAV4SIT4_CAEEX</name>
<comment type="subcellular location">
    <subcellularLocation>
        <location evidence="1">Nucleus</location>
    </subcellularLocation>
</comment>